<evidence type="ECO:0000313" key="1">
    <source>
        <dbReference type="EMBL" id="TNV86662.1"/>
    </source>
</evidence>
<comment type="caution">
    <text evidence="1">The sequence shown here is derived from an EMBL/GenBank/DDBJ whole genome shotgun (WGS) entry which is preliminary data.</text>
</comment>
<dbReference type="AlphaFoldDB" id="A0A8J8P292"/>
<evidence type="ECO:0008006" key="3">
    <source>
        <dbReference type="Google" id="ProtNLM"/>
    </source>
</evidence>
<name>A0A8J8P292_HALGN</name>
<organism evidence="1 2">
    <name type="scientific">Halteria grandinella</name>
    <dbReference type="NCBI Taxonomy" id="5974"/>
    <lineage>
        <taxon>Eukaryota</taxon>
        <taxon>Sar</taxon>
        <taxon>Alveolata</taxon>
        <taxon>Ciliophora</taxon>
        <taxon>Intramacronucleata</taxon>
        <taxon>Spirotrichea</taxon>
        <taxon>Stichotrichia</taxon>
        <taxon>Sporadotrichida</taxon>
        <taxon>Halteriidae</taxon>
        <taxon>Halteria</taxon>
    </lineage>
</organism>
<keyword evidence="2" id="KW-1185">Reference proteome</keyword>
<sequence length="236" mass="26801">MERLIVLPTVKDPDLGDSYSIILDKCLNFFCQLNGNTLYLQNYVFTSKSTTTYLVKITLTDNNPSPKSSTYTLKVTLEVPPKVIPQVPSNSTKAPPIIQQAKIRLINVDRNAKATIQIYDCNQEAKIIKLIKELNVTIVTQGNLMVNYTILKDSPALNQLQIKLNTSGIKLSETQVMFRNLTIIQELDVLKLRITETIVYQDKMYRITLSSDEESTTVIAPQLSECKYYILSNNFR</sequence>
<dbReference type="EMBL" id="RRYP01000921">
    <property type="protein sequence ID" value="TNV86662.1"/>
    <property type="molecule type" value="Genomic_DNA"/>
</dbReference>
<reference evidence="1" key="1">
    <citation type="submission" date="2019-06" db="EMBL/GenBank/DDBJ databases">
        <authorList>
            <person name="Zheng W."/>
        </authorList>
    </citation>
    <scope>NUCLEOTIDE SEQUENCE</scope>
    <source>
        <strain evidence="1">QDHG01</strain>
    </source>
</reference>
<evidence type="ECO:0000313" key="2">
    <source>
        <dbReference type="Proteomes" id="UP000785679"/>
    </source>
</evidence>
<accession>A0A8J8P292</accession>
<dbReference type="Proteomes" id="UP000785679">
    <property type="component" value="Unassembled WGS sequence"/>
</dbReference>
<gene>
    <name evidence="1" type="ORF">FGO68_gene7050</name>
</gene>
<proteinExistence type="predicted"/>
<protein>
    <recommendedName>
        <fullName evidence="3">Cadherin domain-containing protein</fullName>
    </recommendedName>
</protein>